<keyword evidence="4" id="KW-1185">Reference proteome</keyword>
<dbReference type="GO" id="GO:0016787">
    <property type="term" value="F:hydrolase activity"/>
    <property type="evidence" value="ECO:0007669"/>
    <property type="project" value="UniProtKB-KW"/>
</dbReference>
<evidence type="ECO:0000313" key="4">
    <source>
        <dbReference type="Proteomes" id="UP000028702"/>
    </source>
</evidence>
<protein>
    <submittedName>
        <fullName evidence="3">Alpha/beta hydrolase fold protein</fullName>
    </submittedName>
</protein>
<dbReference type="PRINTS" id="PR00412">
    <property type="entry name" value="EPOXHYDRLASE"/>
</dbReference>
<gene>
    <name evidence="3" type="ORF">M2A_1304</name>
</gene>
<organism evidence="3 4">
    <name type="scientific">Tepidicaulis marinus</name>
    <dbReference type="NCBI Taxonomy" id="1333998"/>
    <lineage>
        <taxon>Bacteria</taxon>
        <taxon>Pseudomonadati</taxon>
        <taxon>Pseudomonadota</taxon>
        <taxon>Alphaproteobacteria</taxon>
        <taxon>Hyphomicrobiales</taxon>
        <taxon>Parvibaculaceae</taxon>
        <taxon>Tepidicaulis</taxon>
    </lineage>
</organism>
<dbReference type="STRING" id="1333998.M2A_1304"/>
<dbReference type="InterPro" id="IPR029058">
    <property type="entry name" value="AB_hydrolase_fold"/>
</dbReference>
<evidence type="ECO:0000313" key="3">
    <source>
        <dbReference type="EMBL" id="GAK44805.1"/>
    </source>
</evidence>
<dbReference type="RefSeq" id="WP_045444693.1">
    <property type="nucleotide sequence ID" value="NZ_BBIO01000005.1"/>
</dbReference>
<reference evidence="3 4" key="1">
    <citation type="submission" date="2014-07" db="EMBL/GenBank/DDBJ databases">
        <title>Tepidicaulis marinum gen. nov., sp. nov., a novel marine bacterium denitrifying nitrate to nitrous oxide strictly under microaerobic conditions.</title>
        <authorList>
            <person name="Takeuchi M."/>
            <person name="Yamagishi T."/>
            <person name="Kamagata Y."/>
            <person name="Oshima K."/>
            <person name="Hattori M."/>
            <person name="Katayama T."/>
            <person name="Hanada S."/>
            <person name="Tamaki H."/>
            <person name="Marumo K."/>
            <person name="Maeda H."/>
            <person name="Nedachi M."/>
            <person name="Iwasaki W."/>
            <person name="Suwa Y."/>
            <person name="Sakata S."/>
        </authorList>
    </citation>
    <scope>NUCLEOTIDE SEQUENCE [LARGE SCALE GENOMIC DNA]</scope>
    <source>
        <strain evidence="3 4">MA2</strain>
    </source>
</reference>
<evidence type="ECO:0000256" key="1">
    <source>
        <dbReference type="ARBA" id="ARBA00022801"/>
    </source>
</evidence>
<dbReference type="PANTHER" id="PTHR43329">
    <property type="entry name" value="EPOXIDE HYDROLASE"/>
    <property type="match status" value="1"/>
</dbReference>
<dbReference type="SUPFAM" id="SSF53474">
    <property type="entry name" value="alpha/beta-Hydrolases"/>
    <property type="match status" value="1"/>
</dbReference>
<dbReference type="InterPro" id="IPR000073">
    <property type="entry name" value="AB_hydrolase_1"/>
</dbReference>
<dbReference type="Pfam" id="PF00561">
    <property type="entry name" value="Abhydrolase_1"/>
    <property type="match status" value="1"/>
</dbReference>
<comment type="caution">
    <text evidence="3">The sequence shown here is derived from an EMBL/GenBank/DDBJ whole genome shotgun (WGS) entry which is preliminary data.</text>
</comment>
<proteinExistence type="predicted"/>
<feature type="domain" description="AB hydrolase-1" evidence="2">
    <location>
        <begin position="32"/>
        <end position="311"/>
    </location>
</feature>
<sequence length="327" mass="36630">MTQAPAMPDPTFIETNGINMAVYEAGPKDGVPVVLCHGWPELAYSWRHQIPALAAAGFRVIAPDQRGYGLTGGPKGEENVPLYDIEHLTGDLAGMLDALGIDKAVFCGHDWGGIVVWQMALLQKERVAGVIGVNTPFIPRLTSDPIEAMRAVYGEKMYIVFFQRFGEAEKLLGKDTARSLRFFYRKSGVTAEEWEKMPAEEKNLSFLDALETPEEEWRGTPLLSDEEYAVYTKAFEQSGWEGGINWYRNFSRNWRLTEGVEQKVSAPGLMISAADDVVLPPAMAEGMEKYVPDLEKHIIPACGHWTQSEKPDELNTLMIDWLKRRFG</sequence>
<dbReference type="Gene3D" id="3.40.50.1820">
    <property type="entry name" value="alpha/beta hydrolase"/>
    <property type="match status" value="1"/>
</dbReference>
<dbReference type="AlphaFoldDB" id="A0A081B9T7"/>
<evidence type="ECO:0000259" key="2">
    <source>
        <dbReference type="Pfam" id="PF00561"/>
    </source>
</evidence>
<dbReference type="InterPro" id="IPR000639">
    <property type="entry name" value="Epox_hydrolase-like"/>
</dbReference>
<accession>A0A081B9T7</accession>
<dbReference type="eggNOG" id="COG2267">
    <property type="taxonomic scope" value="Bacteria"/>
</dbReference>
<name>A0A081B9T7_9HYPH</name>
<keyword evidence="1 3" id="KW-0378">Hydrolase</keyword>
<dbReference type="EMBL" id="BBIO01000005">
    <property type="protein sequence ID" value="GAK44805.1"/>
    <property type="molecule type" value="Genomic_DNA"/>
</dbReference>
<dbReference type="Proteomes" id="UP000028702">
    <property type="component" value="Unassembled WGS sequence"/>
</dbReference>